<accession>A0A3L9YYP9</accession>
<evidence type="ECO:0000259" key="3">
    <source>
        <dbReference type="PROSITE" id="PS51186"/>
    </source>
</evidence>
<dbReference type="SUPFAM" id="SSF55729">
    <property type="entry name" value="Acyl-CoA N-acyltransferases (Nat)"/>
    <property type="match status" value="1"/>
</dbReference>
<dbReference type="GO" id="GO:0016747">
    <property type="term" value="F:acyltransferase activity, transferring groups other than amino-acyl groups"/>
    <property type="evidence" value="ECO:0007669"/>
    <property type="project" value="InterPro"/>
</dbReference>
<organism evidence="4 5">
    <name type="scientific">Ulvibacter antarcticus</name>
    <dbReference type="NCBI Taxonomy" id="442714"/>
    <lineage>
        <taxon>Bacteria</taxon>
        <taxon>Pseudomonadati</taxon>
        <taxon>Bacteroidota</taxon>
        <taxon>Flavobacteriia</taxon>
        <taxon>Flavobacteriales</taxon>
        <taxon>Flavobacteriaceae</taxon>
        <taxon>Ulvibacter</taxon>
    </lineage>
</organism>
<name>A0A3L9YYP9_9FLAO</name>
<dbReference type="InterPro" id="IPR050832">
    <property type="entry name" value="Bact_Acetyltransf"/>
</dbReference>
<feature type="domain" description="N-acetyltransferase" evidence="3">
    <location>
        <begin position="11"/>
        <end position="156"/>
    </location>
</feature>
<gene>
    <name evidence="4" type="ORF">BXY75_1812</name>
</gene>
<evidence type="ECO:0000256" key="2">
    <source>
        <dbReference type="ARBA" id="ARBA00023315"/>
    </source>
</evidence>
<dbReference type="Gene3D" id="3.40.630.30">
    <property type="match status" value="1"/>
</dbReference>
<dbReference type="PROSITE" id="PS51186">
    <property type="entry name" value="GNAT"/>
    <property type="match status" value="1"/>
</dbReference>
<proteinExistence type="predicted"/>
<dbReference type="AlphaFoldDB" id="A0A3L9YYP9"/>
<dbReference type="Pfam" id="PF00583">
    <property type="entry name" value="Acetyltransf_1"/>
    <property type="match status" value="1"/>
</dbReference>
<protein>
    <submittedName>
        <fullName evidence="4">Acetyltransferase (GNAT) family protein</fullName>
    </submittedName>
</protein>
<evidence type="ECO:0000313" key="4">
    <source>
        <dbReference type="EMBL" id="RMA64927.1"/>
    </source>
</evidence>
<comment type="caution">
    <text evidence="4">The sequence shown here is derived from an EMBL/GenBank/DDBJ whole genome shotgun (WGS) entry which is preliminary data.</text>
</comment>
<evidence type="ECO:0000313" key="5">
    <source>
        <dbReference type="Proteomes" id="UP000271339"/>
    </source>
</evidence>
<evidence type="ECO:0000256" key="1">
    <source>
        <dbReference type="ARBA" id="ARBA00022679"/>
    </source>
</evidence>
<dbReference type="PANTHER" id="PTHR43877">
    <property type="entry name" value="AMINOALKYLPHOSPHONATE N-ACETYLTRANSFERASE-RELATED-RELATED"/>
    <property type="match status" value="1"/>
</dbReference>
<dbReference type="EMBL" id="REFC01000012">
    <property type="protein sequence ID" value="RMA64927.1"/>
    <property type="molecule type" value="Genomic_DNA"/>
</dbReference>
<dbReference type="PANTHER" id="PTHR43877:SF2">
    <property type="entry name" value="AMINOALKYLPHOSPHONATE N-ACETYLTRANSFERASE-RELATED"/>
    <property type="match status" value="1"/>
</dbReference>
<keyword evidence="1 4" id="KW-0808">Transferase</keyword>
<keyword evidence="5" id="KW-1185">Reference proteome</keyword>
<reference evidence="4 5" key="1">
    <citation type="submission" date="2018-10" db="EMBL/GenBank/DDBJ databases">
        <title>Genomic Encyclopedia of Archaeal and Bacterial Type Strains, Phase II (KMG-II): from individual species to whole genera.</title>
        <authorList>
            <person name="Goeker M."/>
        </authorList>
    </citation>
    <scope>NUCLEOTIDE SEQUENCE [LARGE SCALE GENOMIC DNA]</scope>
    <source>
        <strain evidence="4 5">DSM 23424</strain>
    </source>
</reference>
<dbReference type="Proteomes" id="UP000271339">
    <property type="component" value="Unassembled WGS sequence"/>
</dbReference>
<keyword evidence="2" id="KW-0012">Acyltransferase</keyword>
<dbReference type="InterPro" id="IPR016181">
    <property type="entry name" value="Acyl_CoA_acyltransferase"/>
</dbReference>
<dbReference type="CDD" id="cd04301">
    <property type="entry name" value="NAT_SF"/>
    <property type="match status" value="1"/>
</dbReference>
<dbReference type="InterPro" id="IPR000182">
    <property type="entry name" value="GNAT_dom"/>
</dbReference>
<sequence>MIQYNTYLYRMKVVKASEAHLELLVPLFNGYRMFYKRASNPEAARKFLSERFKKNDSMIFLAIASNGNGLGFTQLYPSFSSVAMQRTYILNDLYVASEARKKGVGEALMEAAKEFAIAQGSRGLTLETDADNPAQKLYQRLGWKKDTTVNHYTWEA</sequence>